<dbReference type="RefSeq" id="WP_109610587.1">
    <property type="nucleotide sequence ID" value="NZ_QGHA01000017.1"/>
</dbReference>
<sequence length="94" mass="10272">MDGAKDGAHTHVLTPADAYQFAKRTQHLDFLGISEHNHSQAGMHLASYAKGLSEANAANDDGHFVALYGMEYGLISHGWTNHFIDSSLPIRLHS</sequence>
<dbReference type="Proteomes" id="UP000245678">
    <property type="component" value="Unassembled WGS sequence"/>
</dbReference>
<comment type="caution">
    <text evidence="1">The sequence shown here is derived from an EMBL/GenBank/DDBJ whole genome shotgun (WGS) entry which is preliminary data.</text>
</comment>
<accession>A0A316GXH0</accession>
<protein>
    <recommendedName>
        <fullName evidence="3">PHP domain-containing protein</fullName>
    </recommendedName>
</protein>
<organism evidence="1 2">
    <name type="scientific">Mucilaginibacter oryzae</name>
    <dbReference type="NCBI Taxonomy" id="468058"/>
    <lineage>
        <taxon>Bacteria</taxon>
        <taxon>Pseudomonadati</taxon>
        <taxon>Bacteroidota</taxon>
        <taxon>Sphingobacteriia</taxon>
        <taxon>Sphingobacteriales</taxon>
        <taxon>Sphingobacteriaceae</taxon>
        <taxon>Mucilaginibacter</taxon>
    </lineage>
</organism>
<proteinExistence type="predicted"/>
<dbReference type="EMBL" id="QGHA01000017">
    <property type="protein sequence ID" value="PWK68305.1"/>
    <property type="molecule type" value="Genomic_DNA"/>
</dbReference>
<dbReference type="Gene3D" id="3.20.20.140">
    <property type="entry name" value="Metal-dependent hydrolases"/>
    <property type="match status" value="1"/>
</dbReference>
<dbReference type="SUPFAM" id="SSF89550">
    <property type="entry name" value="PHP domain-like"/>
    <property type="match status" value="1"/>
</dbReference>
<name>A0A316GXH0_9SPHI</name>
<evidence type="ECO:0000313" key="2">
    <source>
        <dbReference type="Proteomes" id="UP000245678"/>
    </source>
</evidence>
<gene>
    <name evidence="1" type="ORF">LX99_04830</name>
</gene>
<evidence type="ECO:0000313" key="1">
    <source>
        <dbReference type="EMBL" id="PWK68305.1"/>
    </source>
</evidence>
<keyword evidence="2" id="KW-1185">Reference proteome</keyword>
<reference evidence="1 2" key="1">
    <citation type="submission" date="2018-05" db="EMBL/GenBank/DDBJ databases">
        <title>Genomic Encyclopedia of Archaeal and Bacterial Type Strains, Phase II (KMG-II): from individual species to whole genera.</title>
        <authorList>
            <person name="Goeker M."/>
        </authorList>
    </citation>
    <scope>NUCLEOTIDE SEQUENCE [LARGE SCALE GENOMIC DNA]</scope>
    <source>
        <strain evidence="1 2">DSM 19975</strain>
    </source>
</reference>
<dbReference type="InterPro" id="IPR016195">
    <property type="entry name" value="Pol/histidinol_Pase-like"/>
</dbReference>
<dbReference type="AlphaFoldDB" id="A0A316GXH0"/>
<evidence type="ECO:0008006" key="3">
    <source>
        <dbReference type="Google" id="ProtNLM"/>
    </source>
</evidence>